<dbReference type="InterPro" id="IPR029058">
    <property type="entry name" value="AB_hydrolase_fold"/>
</dbReference>
<evidence type="ECO:0000313" key="2">
    <source>
        <dbReference type="EMBL" id="KAK4748341.1"/>
    </source>
</evidence>
<gene>
    <name evidence="2" type="ORF">SAY87_014927</name>
</gene>
<dbReference type="Proteomes" id="UP001345219">
    <property type="component" value="Chromosome 12"/>
</dbReference>
<reference evidence="2 3" key="1">
    <citation type="journal article" date="2023" name="Hortic Res">
        <title>Pangenome of water caltrop reveals structural variations and asymmetric subgenome divergence after allopolyploidization.</title>
        <authorList>
            <person name="Zhang X."/>
            <person name="Chen Y."/>
            <person name="Wang L."/>
            <person name="Yuan Y."/>
            <person name="Fang M."/>
            <person name="Shi L."/>
            <person name="Lu R."/>
            <person name="Comes H.P."/>
            <person name="Ma Y."/>
            <person name="Chen Y."/>
            <person name="Huang G."/>
            <person name="Zhou Y."/>
            <person name="Zheng Z."/>
            <person name="Qiu Y."/>
        </authorList>
    </citation>
    <scope>NUCLEOTIDE SEQUENCE [LARGE SCALE GENOMIC DNA]</scope>
    <source>
        <tissue evidence="2">Roots</tissue>
    </source>
</reference>
<keyword evidence="1" id="KW-0732">Signal</keyword>
<keyword evidence="3" id="KW-1185">Reference proteome</keyword>
<evidence type="ECO:0008006" key="4">
    <source>
        <dbReference type="Google" id="ProtNLM"/>
    </source>
</evidence>
<name>A0AAN7JDP6_9MYRT</name>
<dbReference type="InterPro" id="IPR003386">
    <property type="entry name" value="LACT/PDAT_acylTrfase"/>
</dbReference>
<sequence length="435" mass="47358">MEKRQLLILKALSAAMLCLCACQSSGLILHPIVLVPGAGGNQLEARLNSDYKPSSWLCRRELAAGRFSDGWFRLWFDPSVLLAPFTKCFADRMTLHYDPEKDDYYNAPGVETRVPHFGSTQSLLYLDPHLRHLSAYMEPLVESLRGIGYKDGETLFGAPYDFRYGMAAEGHPSHVGNKFLDDLRRLVETAAGSNGGKRVILLTHSLGGLFALELLRRSPAPWVQTHVRHLLALSVPWGGAVDAMLTLASGNTLGVPLVDPLLVRAEQRSSESNLWLLPNPAVFGMVQTLVVGPDNASYTAGDVQGFLEGIGFPEGILPYKSRIVPLIEGVGTGPGVAVTCIVGSEVRTAERLVYGRERGFDEQPEVIYGDGDGTVNMVSLLAPERLWKDAEGGQEVKVIKLPGVSHAAVLKDRDSLERIIGEVSRLNSYGDEAVA</sequence>
<dbReference type="Gene3D" id="3.40.50.1820">
    <property type="entry name" value="alpha/beta hydrolase"/>
    <property type="match status" value="2"/>
</dbReference>
<dbReference type="Pfam" id="PF02450">
    <property type="entry name" value="LCAT"/>
    <property type="match status" value="1"/>
</dbReference>
<dbReference type="SUPFAM" id="SSF53474">
    <property type="entry name" value="alpha/beta-Hydrolases"/>
    <property type="match status" value="1"/>
</dbReference>
<accession>A0AAN7JDP6</accession>
<proteinExistence type="predicted"/>
<dbReference type="EMBL" id="JAXIOK010000019">
    <property type="protein sequence ID" value="KAK4748341.1"/>
    <property type="molecule type" value="Genomic_DNA"/>
</dbReference>
<evidence type="ECO:0000256" key="1">
    <source>
        <dbReference type="SAM" id="SignalP"/>
    </source>
</evidence>
<dbReference type="GO" id="GO:0006629">
    <property type="term" value="P:lipid metabolic process"/>
    <property type="evidence" value="ECO:0007669"/>
    <property type="project" value="InterPro"/>
</dbReference>
<dbReference type="AlphaFoldDB" id="A0AAN7JDP6"/>
<evidence type="ECO:0000313" key="3">
    <source>
        <dbReference type="Proteomes" id="UP001345219"/>
    </source>
</evidence>
<dbReference type="PANTHER" id="PTHR11440">
    <property type="entry name" value="LECITHIN-CHOLESTEROL ACYLTRANSFERASE-RELATED"/>
    <property type="match status" value="1"/>
</dbReference>
<comment type="caution">
    <text evidence="2">The sequence shown here is derived from an EMBL/GenBank/DDBJ whole genome shotgun (WGS) entry which is preliminary data.</text>
</comment>
<feature type="signal peptide" evidence="1">
    <location>
        <begin position="1"/>
        <end position="22"/>
    </location>
</feature>
<feature type="chain" id="PRO_5042829122" description="Lecithin-cholesterol acyltransferase-like 1" evidence="1">
    <location>
        <begin position="23"/>
        <end position="435"/>
    </location>
</feature>
<organism evidence="2 3">
    <name type="scientific">Trapa incisa</name>
    <dbReference type="NCBI Taxonomy" id="236973"/>
    <lineage>
        <taxon>Eukaryota</taxon>
        <taxon>Viridiplantae</taxon>
        <taxon>Streptophyta</taxon>
        <taxon>Embryophyta</taxon>
        <taxon>Tracheophyta</taxon>
        <taxon>Spermatophyta</taxon>
        <taxon>Magnoliopsida</taxon>
        <taxon>eudicotyledons</taxon>
        <taxon>Gunneridae</taxon>
        <taxon>Pentapetalae</taxon>
        <taxon>rosids</taxon>
        <taxon>malvids</taxon>
        <taxon>Myrtales</taxon>
        <taxon>Lythraceae</taxon>
        <taxon>Trapa</taxon>
    </lineage>
</organism>
<protein>
    <recommendedName>
        <fullName evidence="4">Lecithin-cholesterol acyltransferase-like 1</fullName>
    </recommendedName>
</protein>
<dbReference type="GO" id="GO:0008374">
    <property type="term" value="F:O-acyltransferase activity"/>
    <property type="evidence" value="ECO:0007669"/>
    <property type="project" value="InterPro"/>
</dbReference>